<comment type="caution">
    <text evidence="1">The sequence shown here is derived from an EMBL/GenBank/DDBJ whole genome shotgun (WGS) entry which is preliminary data.</text>
</comment>
<accession>A0A916RS03</accession>
<gene>
    <name evidence="1" type="ORF">GCM10008025_05860</name>
</gene>
<evidence type="ECO:0000313" key="2">
    <source>
        <dbReference type="Proteomes" id="UP000613512"/>
    </source>
</evidence>
<dbReference type="EMBL" id="BMEY01000002">
    <property type="protein sequence ID" value="GGA64887.1"/>
    <property type="molecule type" value="Genomic_DNA"/>
</dbReference>
<dbReference type="Proteomes" id="UP000613512">
    <property type="component" value="Unassembled WGS sequence"/>
</dbReference>
<reference evidence="1" key="2">
    <citation type="submission" date="2020-09" db="EMBL/GenBank/DDBJ databases">
        <authorList>
            <person name="Sun Q."/>
            <person name="Zhou Y."/>
        </authorList>
    </citation>
    <scope>NUCLEOTIDE SEQUENCE</scope>
    <source>
        <strain evidence="1">CGMCC 1.12408</strain>
    </source>
</reference>
<keyword evidence="2" id="KW-1185">Reference proteome</keyword>
<organism evidence="1 2">
    <name type="scientific">Ornithinibacillus halotolerans</name>
    <dbReference type="NCBI Taxonomy" id="1274357"/>
    <lineage>
        <taxon>Bacteria</taxon>
        <taxon>Bacillati</taxon>
        <taxon>Bacillota</taxon>
        <taxon>Bacilli</taxon>
        <taxon>Bacillales</taxon>
        <taxon>Bacillaceae</taxon>
        <taxon>Ornithinibacillus</taxon>
    </lineage>
</organism>
<dbReference type="AlphaFoldDB" id="A0A916RS03"/>
<reference evidence="1" key="1">
    <citation type="journal article" date="2014" name="Int. J. Syst. Evol. Microbiol.">
        <title>Complete genome sequence of Corynebacterium casei LMG S-19264T (=DSM 44701T), isolated from a smear-ripened cheese.</title>
        <authorList>
            <consortium name="US DOE Joint Genome Institute (JGI-PGF)"/>
            <person name="Walter F."/>
            <person name="Albersmeier A."/>
            <person name="Kalinowski J."/>
            <person name="Ruckert C."/>
        </authorList>
    </citation>
    <scope>NUCLEOTIDE SEQUENCE</scope>
    <source>
        <strain evidence="1">CGMCC 1.12408</strain>
    </source>
</reference>
<evidence type="ECO:0000313" key="1">
    <source>
        <dbReference type="EMBL" id="GGA64887.1"/>
    </source>
</evidence>
<name>A0A916RS03_9BACI</name>
<proteinExistence type="predicted"/>
<protein>
    <submittedName>
        <fullName evidence="1">Uncharacterized protein</fullName>
    </submittedName>
</protein>
<sequence>MPFLPQDKERFVSDTSHAEKAFFFFKESPYISGASVVIVRNLLPLLKLCHNLMYLYHICTFY</sequence>